<feature type="compositionally biased region" description="Low complexity" evidence="12">
    <location>
        <begin position="109"/>
        <end position="123"/>
    </location>
</feature>
<dbReference type="PROSITE" id="PS50011">
    <property type="entry name" value="PROTEIN_KINASE_DOM"/>
    <property type="match status" value="1"/>
</dbReference>
<evidence type="ECO:0000256" key="7">
    <source>
        <dbReference type="ARBA" id="ARBA00022840"/>
    </source>
</evidence>
<keyword evidence="7 11" id="KW-0067">ATP-binding</keyword>
<dbReference type="STRING" id="1257118.L8GE93"/>
<evidence type="ECO:0000256" key="3">
    <source>
        <dbReference type="ARBA" id="ARBA00022527"/>
    </source>
</evidence>
<feature type="binding site" evidence="11">
    <location>
        <position position="263"/>
    </location>
    <ligand>
        <name>ATP</name>
        <dbReference type="ChEBI" id="CHEBI:30616"/>
    </ligand>
</feature>
<keyword evidence="15" id="KW-1185">Reference proteome</keyword>
<dbReference type="OMA" id="YKHINER"/>
<reference evidence="14 15" key="1">
    <citation type="journal article" date="2013" name="Genome Biol.">
        <title>Genome of Acanthamoeba castellanii highlights extensive lateral gene transfer and early evolution of tyrosine kinase signaling.</title>
        <authorList>
            <person name="Clarke M."/>
            <person name="Lohan A.J."/>
            <person name="Liu B."/>
            <person name="Lagkouvardos I."/>
            <person name="Roy S."/>
            <person name="Zafar N."/>
            <person name="Bertelli C."/>
            <person name="Schilde C."/>
            <person name="Kianianmomeni A."/>
            <person name="Burglin T.R."/>
            <person name="Frech C."/>
            <person name="Turcotte B."/>
            <person name="Kopec K.O."/>
            <person name="Synnott J.M."/>
            <person name="Choo C."/>
            <person name="Paponov I."/>
            <person name="Finkler A."/>
            <person name="Soon Heng Tan C."/>
            <person name="Hutchins A.P."/>
            <person name="Weinmeier T."/>
            <person name="Rattei T."/>
            <person name="Chu J.S."/>
            <person name="Gimenez G."/>
            <person name="Irimia M."/>
            <person name="Rigden D.J."/>
            <person name="Fitzpatrick D.A."/>
            <person name="Lorenzo-Morales J."/>
            <person name="Bateman A."/>
            <person name="Chiu C.H."/>
            <person name="Tang P."/>
            <person name="Hegemann P."/>
            <person name="Fromm H."/>
            <person name="Raoult D."/>
            <person name="Greub G."/>
            <person name="Miranda-Saavedra D."/>
            <person name="Chen N."/>
            <person name="Nash P."/>
            <person name="Ginger M.L."/>
            <person name="Horn M."/>
            <person name="Schaap P."/>
            <person name="Caler L."/>
            <person name="Loftus B."/>
        </authorList>
    </citation>
    <scope>NUCLEOTIDE SEQUENCE [LARGE SCALE GENOMIC DNA]</scope>
    <source>
        <strain evidence="14 15">Neff</strain>
    </source>
</reference>
<protein>
    <recommendedName>
        <fullName evidence="2">dual-specificity kinase</fullName>
        <ecNumber evidence="2">2.7.12.1</ecNumber>
    </recommendedName>
</protein>
<dbReference type="VEuPathDB" id="AmoebaDB:ACA1_048230"/>
<keyword evidence="3" id="KW-0723">Serine/threonine-protein kinase</keyword>
<dbReference type="EMBL" id="KB008164">
    <property type="protein sequence ID" value="ELR11033.1"/>
    <property type="molecule type" value="Genomic_DNA"/>
</dbReference>
<dbReference type="FunFam" id="3.30.200.20:FF:000087">
    <property type="entry name" value="Dual specificity tyrosine-phosphorylation-regulated kinase 1A"/>
    <property type="match status" value="1"/>
</dbReference>
<dbReference type="GO" id="GO:0004674">
    <property type="term" value="F:protein serine/threonine kinase activity"/>
    <property type="evidence" value="ECO:0007669"/>
    <property type="project" value="UniProtKB-KW"/>
</dbReference>
<evidence type="ECO:0000256" key="6">
    <source>
        <dbReference type="ARBA" id="ARBA00022777"/>
    </source>
</evidence>
<dbReference type="Gene3D" id="1.10.510.10">
    <property type="entry name" value="Transferase(Phosphotransferase) domain 1"/>
    <property type="match status" value="1"/>
</dbReference>
<dbReference type="Proteomes" id="UP000011083">
    <property type="component" value="Unassembled WGS sequence"/>
</dbReference>
<dbReference type="SUPFAM" id="SSF56112">
    <property type="entry name" value="Protein kinase-like (PK-like)"/>
    <property type="match status" value="1"/>
</dbReference>
<evidence type="ECO:0000256" key="10">
    <source>
        <dbReference type="ARBA" id="ARBA00051680"/>
    </source>
</evidence>
<feature type="compositionally biased region" description="Pro residues" evidence="12">
    <location>
        <begin position="67"/>
        <end position="81"/>
    </location>
</feature>
<dbReference type="RefSeq" id="XP_004333046.1">
    <property type="nucleotide sequence ID" value="XM_004332998.1"/>
</dbReference>
<dbReference type="InterPro" id="IPR008271">
    <property type="entry name" value="Ser/Thr_kinase_AS"/>
</dbReference>
<evidence type="ECO:0000256" key="12">
    <source>
        <dbReference type="SAM" id="MobiDB-lite"/>
    </source>
</evidence>
<keyword evidence="5 11" id="KW-0547">Nucleotide-binding</keyword>
<evidence type="ECO:0000256" key="1">
    <source>
        <dbReference type="ARBA" id="ARBA00008867"/>
    </source>
</evidence>
<dbReference type="KEGG" id="acan:ACA1_048230"/>
<accession>L8GE93</accession>
<dbReference type="PROSITE" id="PS00108">
    <property type="entry name" value="PROTEIN_KINASE_ST"/>
    <property type="match status" value="1"/>
</dbReference>
<evidence type="ECO:0000256" key="8">
    <source>
        <dbReference type="ARBA" id="ARBA00049003"/>
    </source>
</evidence>
<dbReference type="InterPro" id="IPR017441">
    <property type="entry name" value="Protein_kinase_ATP_BS"/>
</dbReference>
<organism evidence="14 15">
    <name type="scientific">Acanthamoeba castellanii (strain ATCC 30010 / Neff)</name>
    <dbReference type="NCBI Taxonomy" id="1257118"/>
    <lineage>
        <taxon>Eukaryota</taxon>
        <taxon>Amoebozoa</taxon>
        <taxon>Discosea</taxon>
        <taxon>Longamoebia</taxon>
        <taxon>Centramoebida</taxon>
        <taxon>Acanthamoebidae</taxon>
        <taxon>Acanthamoeba</taxon>
    </lineage>
</organism>
<keyword evidence="4" id="KW-0808">Transferase</keyword>
<dbReference type="GeneID" id="14911443"/>
<evidence type="ECO:0000256" key="5">
    <source>
        <dbReference type="ARBA" id="ARBA00022741"/>
    </source>
</evidence>
<evidence type="ECO:0000256" key="11">
    <source>
        <dbReference type="PROSITE-ProRule" id="PRU10141"/>
    </source>
</evidence>
<feature type="non-terminal residue" evidence="14">
    <location>
        <position position="1"/>
    </location>
</feature>
<dbReference type="PROSITE" id="PS00107">
    <property type="entry name" value="PROTEIN_KINASE_ATP"/>
    <property type="match status" value="1"/>
</dbReference>
<keyword evidence="6 14" id="KW-0418">Kinase</keyword>
<dbReference type="PANTHER" id="PTHR24058">
    <property type="entry name" value="DUAL SPECIFICITY PROTEIN KINASE"/>
    <property type="match status" value="1"/>
</dbReference>
<dbReference type="SMART" id="SM00220">
    <property type="entry name" value="S_TKc"/>
    <property type="match status" value="1"/>
</dbReference>
<evidence type="ECO:0000313" key="14">
    <source>
        <dbReference type="EMBL" id="ELR11033.1"/>
    </source>
</evidence>
<evidence type="ECO:0000256" key="9">
    <source>
        <dbReference type="ARBA" id="ARBA00049308"/>
    </source>
</evidence>
<sequence length="658" mass="72201">AATPRVGFGAGYRQPGTSTTTGGGSAIHPHPQPHLQQQQQQHRQRSHSSNAGGGGGTNNPALQIRLPPIPSFPPPAWPPQPATHSTGAPVGGGGGCLPRKPSPLGGGAAATSSPSSSTSTSPSFGGLAQHHHHHHLVHPQHQQQHHHHMPQPHMAGASAVGGPMAGGVAAYRDPKAAPLFKLSVDLINTYKRINEVYYAKKTATTAEVKYNDGHDDENADYVIKPGEAFSNGRYEVQQLLGKGSFGQVIKAWDRAKQEAVAIKIIKNKKPFYNQALIEIKLLKLMNQRDPDDQYFIVRMLDHFVHHNHLCLVFELLSYNLYDLLRTTNFHGVSLNLIRKFAQQVLTALYFLSTSEVNIIHCDLKPENILLRNPKWSAIKLIDFGSSCHTQQRVYKYIQSRFYRSPEVLLELDYSTAIDMWGLGCILVEMHTGEPLFAGENELDQLTKISEVLGLPPEQMVLRSPKAKRFFGFRKKNETWTYKLKHTQGWRARPLHSLLGVDIGGPGGRRRGEEGHGVEDYYVFKNLIERMLAYDPTKRITPLEALNHDFFKLQPQPQPPPPLLPGSVAASPVVAAGAGSPHAPRPPFGMHGLLSASSPVVPSRRTPMWMDADEGDEPPPSSTSAAAAVSVHHNLSVSGPHVTAAALERERGGHNMMME</sequence>
<dbReference type="InterPro" id="IPR044131">
    <property type="entry name" value="PKc_DYR1A/1B"/>
</dbReference>
<dbReference type="EC" id="2.7.12.1" evidence="2"/>
<dbReference type="CDD" id="cd14226">
    <property type="entry name" value="PKc_DYRK1"/>
    <property type="match status" value="1"/>
</dbReference>
<evidence type="ECO:0000259" key="13">
    <source>
        <dbReference type="PROSITE" id="PS50011"/>
    </source>
</evidence>
<feature type="region of interest" description="Disordered" evidence="12">
    <location>
        <begin position="603"/>
        <end position="628"/>
    </location>
</feature>
<comment type="catalytic activity">
    <reaction evidence="9">
        <text>L-threonyl-[protein] + ATP = O-phospho-L-threonyl-[protein] + ADP + H(+)</text>
        <dbReference type="Rhea" id="RHEA:46608"/>
        <dbReference type="Rhea" id="RHEA-COMP:11060"/>
        <dbReference type="Rhea" id="RHEA-COMP:11605"/>
        <dbReference type="ChEBI" id="CHEBI:15378"/>
        <dbReference type="ChEBI" id="CHEBI:30013"/>
        <dbReference type="ChEBI" id="CHEBI:30616"/>
        <dbReference type="ChEBI" id="CHEBI:61977"/>
        <dbReference type="ChEBI" id="CHEBI:456216"/>
        <dbReference type="EC" id="2.7.12.1"/>
    </reaction>
</comment>
<comment type="similarity">
    <text evidence="1">Belongs to the protein kinase superfamily. CMGC Ser/Thr protein kinase family. MNB/DYRK subfamily.</text>
</comment>
<dbReference type="GO" id="GO:0005524">
    <property type="term" value="F:ATP binding"/>
    <property type="evidence" value="ECO:0007669"/>
    <property type="project" value="UniProtKB-UniRule"/>
</dbReference>
<dbReference type="PANTHER" id="PTHR24058:SF28">
    <property type="entry name" value="SERINE_THREONINE-PROTEIN KINASE MINIBRAIN"/>
    <property type="match status" value="1"/>
</dbReference>
<dbReference type="AlphaFoldDB" id="L8GE93"/>
<dbReference type="GO" id="GO:0004712">
    <property type="term" value="F:protein serine/threonine/tyrosine kinase activity"/>
    <property type="evidence" value="ECO:0007669"/>
    <property type="project" value="UniProtKB-EC"/>
</dbReference>
<feature type="domain" description="Protein kinase" evidence="13">
    <location>
        <begin position="234"/>
        <end position="550"/>
    </location>
</feature>
<dbReference type="OrthoDB" id="9332038at2759"/>
<feature type="compositionally biased region" description="Low complexity" evidence="12">
    <location>
        <begin position="151"/>
        <end position="161"/>
    </location>
</feature>
<comment type="catalytic activity">
    <reaction evidence="10">
        <text>L-tyrosyl-[protein] + ATP = O-phospho-L-tyrosyl-[protein] + ADP + H(+)</text>
        <dbReference type="Rhea" id="RHEA:10596"/>
        <dbReference type="Rhea" id="RHEA-COMP:10136"/>
        <dbReference type="Rhea" id="RHEA-COMP:20101"/>
        <dbReference type="ChEBI" id="CHEBI:15378"/>
        <dbReference type="ChEBI" id="CHEBI:30616"/>
        <dbReference type="ChEBI" id="CHEBI:46858"/>
        <dbReference type="ChEBI" id="CHEBI:61978"/>
        <dbReference type="ChEBI" id="CHEBI:456216"/>
        <dbReference type="EC" id="2.7.12.1"/>
    </reaction>
</comment>
<name>L8GE93_ACACF</name>
<dbReference type="Pfam" id="PF00069">
    <property type="entry name" value="Pkinase"/>
    <property type="match status" value="1"/>
</dbReference>
<evidence type="ECO:0000313" key="15">
    <source>
        <dbReference type="Proteomes" id="UP000011083"/>
    </source>
</evidence>
<feature type="compositionally biased region" description="Basic residues" evidence="12">
    <location>
        <begin position="129"/>
        <end position="150"/>
    </location>
</feature>
<comment type="catalytic activity">
    <reaction evidence="8">
        <text>L-seryl-[protein] + ATP = O-phospho-L-seryl-[protein] + ADP + H(+)</text>
        <dbReference type="Rhea" id="RHEA:17989"/>
        <dbReference type="Rhea" id="RHEA-COMP:9863"/>
        <dbReference type="Rhea" id="RHEA-COMP:11604"/>
        <dbReference type="ChEBI" id="CHEBI:15378"/>
        <dbReference type="ChEBI" id="CHEBI:29999"/>
        <dbReference type="ChEBI" id="CHEBI:30616"/>
        <dbReference type="ChEBI" id="CHEBI:83421"/>
        <dbReference type="ChEBI" id="CHEBI:456216"/>
        <dbReference type="EC" id="2.7.12.1"/>
    </reaction>
</comment>
<evidence type="ECO:0000256" key="2">
    <source>
        <dbReference type="ARBA" id="ARBA00013203"/>
    </source>
</evidence>
<evidence type="ECO:0000256" key="4">
    <source>
        <dbReference type="ARBA" id="ARBA00022679"/>
    </source>
</evidence>
<dbReference type="InterPro" id="IPR011009">
    <property type="entry name" value="Kinase-like_dom_sf"/>
</dbReference>
<dbReference type="Gene3D" id="3.30.200.20">
    <property type="entry name" value="Phosphorylase Kinase, domain 1"/>
    <property type="match status" value="1"/>
</dbReference>
<proteinExistence type="inferred from homology"/>
<dbReference type="InterPro" id="IPR050494">
    <property type="entry name" value="Ser_Thr_dual-spec_kinase"/>
</dbReference>
<dbReference type="InterPro" id="IPR000719">
    <property type="entry name" value="Prot_kinase_dom"/>
</dbReference>
<feature type="region of interest" description="Disordered" evidence="12">
    <location>
        <begin position="1"/>
        <end position="161"/>
    </location>
</feature>
<gene>
    <name evidence="14" type="ORF">ACA1_048230</name>
</gene>